<keyword evidence="13" id="KW-1133">Transmembrane helix</keyword>
<keyword evidence="9" id="KW-0560">Oxidoreductase</keyword>
<dbReference type="InterPro" id="IPR017972">
    <property type="entry name" value="Cyt_P450_CS"/>
</dbReference>
<evidence type="ECO:0000256" key="1">
    <source>
        <dbReference type="ARBA" id="ARBA00001971"/>
    </source>
</evidence>
<feature type="transmembrane region" description="Helical" evidence="13">
    <location>
        <begin position="1455"/>
        <end position="1478"/>
    </location>
</feature>
<evidence type="ECO:0000256" key="5">
    <source>
        <dbReference type="ARBA" id="ARBA00022617"/>
    </source>
</evidence>
<evidence type="ECO:0000256" key="2">
    <source>
        <dbReference type="ARBA" id="ARBA00004174"/>
    </source>
</evidence>
<evidence type="ECO:0000256" key="13">
    <source>
        <dbReference type="SAM" id="Phobius"/>
    </source>
</evidence>
<dbReference type="InterPro" id="IPR050476">
    <property type="entry name" value="Insect_CytP450_Detox"/>
</dbReference>
<evidence type="ECO:0000313" key="15">
    <source>
        <dbReference type="RefSeq" id="XP_049306984.1"/>
    </source>
</evidence>
<sequence>MGIAILYALVVVVVGALYWKLRHHYNYWARRGVPHETPQYFLGNMSGLGSKYHWKDINIRFYNRFRGQTPIFGAYTFLKRVAYIVDFDLIKQILVKDFNYFTDRGLFHNVRDDPLTGNLLLLDGEPWRVLRHKLSPAFTTGKIRFMFPTMVTVGERVVGACQRIMNIGGTVEMKELCARYTTDVIGEVAFGIECNSLKDPQAIFRRMGRNIVEKPRHSLLVQAFMFTDPQRARQLRLKNFTDDVTEFFMGVVRETVAYREKNGVKRNDFMDMMLEMKAQRDRLKDGDIKEDDLTNGLNIEQVAAQALVFYLAGFETSSTVMSFCLYELALNPEVQEKLREEIFSVLQKSEDQVTYDSIKEMTYLKKVISETLRKHPVIPHLTRLTVADYKVPKTNWLLERGMRIFIPVDAIHHDPEIYPDPEKFDPERFTPEAIAQRHPFAYLPFGDGPRNCIGMRFGELQTAIGIIQLLRHFRFKPSPRTLSPMVYLKKNFLIAADGGIHLTVENLEKRQSYWERRGVPHDPPSLPLGTLKEWRRTKSMCEIFQPIYKQFKGTGPFCGVYFLLKPAVFVLDLELTKKILIKDFQNFQDRGVFHNETADPLTGNLFQLDGPQWQVLRKKLSPTFTSGKMKLMFPTVMKVAHELIEVMRKKTKNAPDNVLEITDLQSRYTADVIGSCAFGLECNSLHNPDAEFVTMGRKALIERRHGKLVDTFIESYPSLARKLNLCSLTKEVEDFYVGIVRNTLEYREKNEVKRNDFMNILLELKNKEGATDGLSVEEIAAQAFVFLIAGFETSSTTMGFALYELAKNQEIQDRLRLEINATLKEHSNEFTYENIHKMKYLEQVLSETLRKYPILPFLERYAKAEYDTGDPRYLIEKNSRIFIFSYGIHYDPEYYPEPEKFDPERFTDEEIQKRPACTWLPFGDGPRNCIGLRFGKMQALIGLALLIKHFRFSFAPQTQAELTYKKETILLSAEHGIHLRSYWRRRGIPHSKPMLLMSMGTKHVVQILRESYQQFKGTGPFCGFFLLATNTALIVDLELVKKILVKDFNYFSDRGLYTNAHNDPLSGNMFFAEVEGWKRLRAKLTPTFTSGKMKNMFHMVTAVGERFAATVHTRIGGGDAEGHGKVLLVSDLSGRYTTDTIGTCAFGLECNSLDAETPDFVLVTNSFINRRRHNKLVEGLIFSFPRIARFLGMRIVSQHVHDFYIKLVEDTLDYRKDTKLRRNDFLDLLIDMMEREDADGKRIEGLSVNEIAAQTFLMFLAGFETSATTMSFALYLLAQHPDIQERLRRDINEVLAANNDQLTYECIKQMSYLQQVICETLRMYPIVPNLMRKAQSYYDTGDPKYYIEKGTLVIIPTIAIHYDPQYYPDPERFEPARFTPEEIQRRPACTWLPFGEGPRNCIGMRFGRMQTSIGLIYLLRPCLVLTRPFVRSHRAVILCAPAGTLRSAQIYCTSMLGYSFVIALYALLGLFTMFVGMIRSRMLYWQRRGVAHDQPAFILGNLRSLAITRQLGVVLRETYDKYKHGDGPFCGFYLLLNPVALVTDLDLARNILVRDFQKFDGRGLYHNKRDDAFSENLWSLEGDTWRTLRRKLTPIFTTGKTQSLIPLVTKVGEQLKQTLAKQQSTDAEVEVQDLLERYTTDVIANSVLGLECNSLESPDTEFRTVTQSFASKQRNSWAVALMQCLPKLAQRCHLTRTLREVRDFYYRLVGDAILQREENNIKGNDPMSALLDLKNTQEAGQKLTTDEIIANSALFFSAGYETSSATLTFALYELALNQKSQTKLRKEITETLEKHGDKLTLESLSEMSYLDMVIAETLRKHPINPYIERVANEDYETAVAGYVIYGGTKVLIPVEAIHNDPEFYPEPEKFKPERFETEKMGRRHPMAWLPFGEGPRNCIGMRLGQLLIRIGLISLLSQFKFSSCPRTPIPLVYADTSLLLKPQNGLYLHAARLS</sequence>
<dbReference type="PRINTS" id="PR00463">
    <property type="entry name" value="EP450I"/>
</dbReference>
<dbReference type="InterPro" id="IPR036396">
    <property type="entry name" value="Cyt_P450_sf"/>
</dbReference>
<organism evidence="14 15">
    <name type="scientific">Bactrocera dorsalis</name>
    <name type="common">Oriental fruit fly</name>
    <name type="synonym">Dacus dorsalis</name>
    <dbReference type="NCBI Taxonomy" id="27457"/>
    <lineage>
        <taxon>Eukaryota</taxon>
        <taxon>Metazoa</taxon>
        <taxon>Ecdysozoa</taxon>
        <taxon>Arthropoda</taxon>
        <taxon>Hexapoda</taxon>
        <taxon>Insecta</taxon>
        <taxon>Pterygota</taxon>
        <taxon>Neoptera</taxon>
        <taxon>Endopterygota</taxon>
        <taxon>Diptera</taxon>
        <taxon>Brachycera</taxon>
        <taxon>Muscomorpha</taxon>
        <taxon>Tephritoidea</taxon>
        <taxon>Tephritidae</taxon>
        <taxon>Bactrocera</taxon>
        <taxon>Bactrocera</taxon>
    </lineage>
</organism>
<evidence type="ECO:0000256" key="12">
    <source>
        <dbReference type="ARBA" id="ARBA00023136"/>
    </source>
</evidence>
<dbReference type="PANTHER" id="PTHR24292:SF100">
    <property type="entry name" value="CYTOCHROME P450 6A16, ISOFORM B-RELATED"/>
    <property type="match status" value="1"/>
</dbReference>
<evidence type="ECO:0000256" key="11">
    <source>
        <dbReference type="ARBA" id="ARBA00023033"/>
    </source>
</evidence>
<reference evidence="15" key="1">
    <citation type="submission" date="2025-08" db="UniProtKB">
        <authorList>
            <consortium name="RefSeq"/>
        </authorList>
    </citation>
    <scope>IDENTIFICATION</scope>
    <source>
        <tissue evidence="15">Adult</tissue>
    </source>
</reference>
<evidence type="ECO:0000256" key="3">
    <source>
        <dbReference type="ARBA" id="ARBA00004406"/>
    </source>
</evidence>
<dbReference type="SUPFAM" id="SSF48264">
    <property type="entry name" value="Cytochrome P450"/>
    <property type="match status" value="4"/>
</dbReference>
<dbReference type="InterPro" id="IPR001128">
    <property type="entry name" value="Cyt_P450"/>
</dbReference>
<dbReference type="Pfam" id="PF00067">
    <property type="entry name" value="p450"/>
    <property type="match status" value="4"/>
</dbReference>
<name>A0ABM3JCM3_BACDO</name>
<dbReference type="Proteomes" id="UP001652620">
    <property type="component" value="Chromosome 3"/>
</dbReference>
<evidence type="ECO:0000256" key="6">
    <source>
        <dbReference type="ARBA" id="ARBA00022723"/>
    </source>
</evidence>
<dbReference type="GeneID" id="105228201"/>
<comment type="similarity">
    <text evidence="4">Belongs to the cytochrome P450 family.</text>
</comment>
<proteinExistence type="inferred from homology"/>
<comment type="subcellular location">
    <subcellularLocation>
        <location evidence="3">Endoplasmic reticulum membrane</location>
        <topology evidence="3">Peripheral membrane protein</topology>
    </subcellularLocation>
    <subcellularLocation>
        <location evidence="2">Microsome membrane</location>
        <topology evidence="2">Peripheral membrane protein</topology>
    </subcellularLocation>
</comment>
<comment type="cofactor">
    <cofactor evidence="1">
        <name>heme</name>
        <dbReference type="ChEBI" id="CHEBI:30413"/>
    </cofactor>
</comment>
<dbReference type="Gene3D" id="1.10.630.10">
    <property type="entry name" value="Cytochrome P450"/>
    <property type="match status" value="4"/>
</dbReference>
<dbReference type="PANTHER" id="PTHR24292">
    <property type="entry name" value="CYTOCHROME P450"/>
    <property type="match status" value="1"/>
</dbReference>
<accession>A0ABM3JCM3</accession>
<dbReference type="PRINTS" id="PR00385">
    <property type="entry name" value="P450"/>
</dbReference>
<evidence type="ECO:0000256" key="4">
    <source>
        <dbReference type="ARBA" id="ARBA00010617"/>
    </source>
</evidence>
<evidence type="ECO:0000256" key="7">
    <source>
        <dbReference type="ARBA" id="ARBA00022824"/>
    </source>
</evidence>
<gene>
    <name evidence="15" type="primary">LOC105228201</name>
</gene>
<evidence type="ECO:0000313" key="14">
    <source>
        <dbReference type="Proteomes" id="UP001652620"/>
    </source>
</evidence>
<keyword evidence="7" id="KW-0256">Endoplasmic reticulum</keyword>
<keyword evidence="14" id="KW-1185">Reference proteome</keyword>
<dbReference type="InterPro" id="IPR002401">
    <property type="entry name" value="Cyt_P450_E_grp-I"/>
</dbReference>
<evidence type="ECO:0000256" key="10">
    <source>
        <dbReference type="ARBA" id="ARBA00023004"/>
    </source>
</evidence>
<keyword evidence="5" id="KW-0349">Heme</keyword>
<dbReference type="RefSeq" id="XP_049306984.1">
    <property type="nucleotide sequence ID" value="XM_049451027.1"/>
</dbReference>
<keyword evidence="12 13" id="KW-0472">Membrane</keyword>
<keyword evidence="13" id="KW-0812">Transmembrane</keyword>
<evidence type="ECO:0000256" key="8">
    <source>
        <dbReference type="ARBA" id="ARBA00022848"/>
    </source>
</evidence>
<keyword evidence="10" id="KW-0408">Iron</keyword>
<dbReference type="CDD" id="cd11056">
    <property type="entry name" value="CYP6-like"/>
    <property type="match status" value="4"/>
</dbReference>
<keyword evidence="6" id="KW-0479">Metal-binding</keyword>
<dbReference type="PROSITE" id="PS00086">
    <property type="entry name" value="CYTOCHROME_P450"/>
    <property type="match status" value="4"/>
</dbReference>
<evidence type="ECO:0000256" key="9">
    <source>
        <dbReference type="ARBA" id="ARBA00023002"/>
    </source>
</evidence>
<protein>
    <submittedName>
        <fullName evidence="15">Uncharacterized protein LOC105228201</fullName>
    </submittedName>
</protein>
<keyword evidence="11" id="KW-0503">Monooxygenase</keyword>
<keyword evidence="8" id="KW-0492">Microsome</keyword>